<dbReference type="Pfam" id="PF06037">
    <property type="entry name" value="DUF922"/>
    <property type="match status" value="1"/>
</dbReference>
<protein>
    <submittedName>
        <fullName evidence="2">Predicted secreted Zn-dependent protease</fullName>
    </submittedName>
</protein>
<accession>A0A1X7NXB2</accession>
<dbReference type="Proteomes" id="UP000193083">
    <property type="component" value="Unassembled WGS sequence"/>
</dbReference>
<keyword evidence="3" id="KW-1185">Reference proteome</keyword>
<dbReference type="GO" id="GO:0008233">
    <property type="term" value="F:peptidase activity"/>
    <property type="evidence" value="ECO:0007669"/>
    <property type="project" value="UniProtKB-KW"/>
</dbReference>
<feature type="signal peptide" evidence="1">
    <location>
        <begin position="1"/>
        <end position="24"/>
    </location>
</feature>
<gene>
    <name evidence="2" type="ORF">SAMN02982922_2831</name>
</gene>
<dbReference type="RefSeq" id="WP_085464732.1">
    <property type="nucleotide sequence ID" value="NZ_FXBL01000004.1"/>
</dbReference>
<evidence type="ECO:0000256" key="1">
    <source>
        <dbReference type="SAM" id="SignalP"/>
    </source>
</evidence>
<keyword evidence="1" id="KW-0732">Signal</keyword>
<dbReference type="InterPro" id="IPR010321">
    <property type="entry name" value="DUF922"/>
</dbReference>
<feature type="chain" id="PRO_5012869341" evidence="1">
    <location>
        <begin position="25"/>
        <end position="199"/>
    </location>
</feature>
<reference evidence="2 3" key="1">
    <citation type="submission" date="2017-04" db="EMBL/GenBank/DDBJ databases">
        <authorList>
            <person name="Afonso C.L."/>
            <person name="Miller P.J."/>
            <person name="Scott M.A."/>
            <person name="Spackman E."/>
            <person name="Goraichik I."/>
            <person name="Dimitrov K.M."/>
            <person name="Suarez D.L."/>
            <person name="Swayne D.E."/>
        </authorList>
    </citation>
    <scope>NUCLEOTIDE SEQUENCE [LARGE SCALE GENOMIC DNA]</scope>
    <source>
        <strain evidence="2 3">B5P</strain>
    </source>
</reference>
<evidence type="ECO:0000313" key="2">
    <source>
        <dbReference type="EMBL" id="SMH43038.1"/>
    </source>
</evidence>
<sequence length="199" mass="22315">MRGFAKLGMMVGAALMASTLAVRADVTVKTKYYDIKGKTGLELFYDMNRKGPRHGFLTKAIAQTQFKTSLKGDFVHSNGVCRTKGAGMTMQITYVYPRPVDKLPSALARRWKKFQATNVTHEEMHGRLAKKMVGDVNRTLRGFRMADGQSCRKANAKLMKELDRIVIAYNKSQVDFDKREHRDGGPVEKSVLALIGKLN</sequence>
<dbReference type="GO" id="GO:0006508">
    <property type="term" value="P:proteolysis"/>
    <property type="evidence" value="ECO:0007669"/>
    <property type="project" value="UniProtKB-KW"/>
</dbReference>
<keyword evidence="2" id="KW-0645">Protease</keyword>
<name>A0A1X7NXB2_9HYPH</name>
<dbReference type="AlphaFoldDB" id="A0A1X7NXB2"/>
<proteinExistence type="predicted"/>
<dbReference type="OrthoDB" id="9805445at2"/>
<organism evidence="2 3">
    <name type="scientific">Mesorhizobium australicum</name>
    <dbReference type="NCBI Taxonomy" id="536018"/>
    <lineage>
        <taxon>Bacteria</taxon>
        <taxon>Pseudomonadati</taxon>
        <taxon>Pseudomonadota</taxon>
        <taxon>Alphaproteobacteria</taxon>
        <taxon>Hyphomicrobiales</taxon>
        <taxon>Phyllobacteriaceae</taxon>
        <taxon>Mesorhizobium</taxon>
    </lineage>
</organism>
<dbReference type="EMBL" id="FXBL01000004">
    <property type="protein sequence ID" value="SMH43038.1"/>
    <property type="molecule type" value="Genomic_DNA"/>
</dbReference>
<evidence type="ECO:0000313" key="3">
    <source>
        <dbReference type="Proteomes" id="UP000193083"/>
    </source>
</evidence>
<keyword evidence="2" id="KW-0378">Hydrolase</keyword>